<proteinExistence type="inferred from homology"/>
<organism evidence="7 8">
    <name type="scientific">Saccoglossus kowalevskii</name>
    <name type="common">Acorn worm</name>
    <dbReference type="NCBI Taxonomy" id="10224"/>
    <lineage>
        <taxon>Eukaryota</taxon>
        <taxon>Metazoa</taxon>
        <taxon>Hemichordata</taxon>
        <taxon>Enteropneusta</taxon>
        <taxon>Harrimaniidae</taxon>
        <taxon>Saccoglossus</taxon>
    </lineage>
</organism>
<dbReference type="PANTHER" id="PTHR46091">
    <property type="entry name" value="BLR7054 PROTEIN"/>
    <property type="match status" value="1"/>
</dbReference>
<evidence type="ECO:0000256" key="5">
    <source>
        <dbReference type="ARBA" id="ARBA00022857"/>
    </source>
</evidence>
<dbReference type="InterPro" id="IPR036188">
    <property type="entry name" value="FAD/NAD-bd_sf"/>
</dbReference>
<evidence type="ECO:0000256" key="2">
    <source>
        <dbReference type="ARBA" id="ARBA00022630"/>
    </source>
</evidence>
<dbReference type="SUPFAM" id="SSF51905">
    <property type="entry name" value="FAD/NAD(P)-binding domain"/>
    <property type="match status" value="1"/>
</dbReference>
<reference evidence="8" key="1">
    <citation type="submission" date="2025-08" db="UniProtKB">
        <authorList>
            <consortium name="RefSeq"/>
        </authorList>
    </citation>
    <scope>IDENTIFICATION</scope>
    <source>
        <tissue evidence="8">Testes</tissue>
    </source>
</reference>
<name>A0ABM0MHX1_SACKO</name>
<evidence type="ECO:0000313" key="7">
    <source>
        <dbReference type="Proteomes" id="UP000694865"/>
    </source>
</evidence>
<dbReference type="InterPro" id="IPR052206">
    <property type="entry name" value="Retinol_saturase"/>
</dbReference>
<keyword evidence="3" id="KW-0732">Signal</keyword>
<evidence type="ECO:0000256" key="1">
    <source>
        <dbReference type="ARBA" id="ARBA00005855"/>
    </source>
</evidence>
<sequence>MTYNSMLKVYVDHITDGQLQWATMADPFDTIVIGQGDEARHYPRFSGKEKFRQGLVDKFPDEIVAIDKWMKYIESSENTDLGQVMTKLLPMWLNKFLSSTGLFNLFTNYYKYSQRSVKEMAEELTTNKDLQAVMSYCHGDYGTLPGDASFALHCGLMFHFLKGASYPVGGASEIAFHIIPSIEKAGGKVLVRAPVSQVLLDGEGGAYGVRVHKSSGDVDIHAPIIISDAGFFNTFQSLLPPQIMDKSVYKPLVDKGNIKHGVSCMSLFVGLKGSKKELGIEGRNWWLFPDNDLDKQSRDFLSLSGDEIENQDIPLLFISFPSAKDPTWEERYPGKSTCAVITMANWEWFQEWEAERVMKRGEVYEKRKNALADALWKRTLKMFPNLEDKVEYFDIGSPVTNKYYIGSPKGEIYGLDHQLSRFDADTISALRSKTLVPNLYLTGQDVFCCGFAGALIGALLCAGTVLNRNLFIDVTMLQYKISRKKKGK</sequence>
<keyword evidence="4" id="KW-0274">FAD</keyword>
<evidence type="ECO:0000256" key="6">
    <source>
        <dbReference type="ARBA" id="ARBA00023027"/>
    </source>
</evidence>
<dbReference type="RefSeq" id="XP_006819612.1">
    <property type="nucleotide sequence ID" value="XM_006819549.1"/>
</dbReference>
<evidence type="ECO:0000256" key="3">
    <source>
        <dbReference type="ARBA" id="ARBA00022729"/>
    </source>
</evidence>
<dbReference type="GeneID" id="100379022"/>
<keyword evidence="2" id="KW-0285">Flavoprotein</keyword>
<keyword evidence="5" id="KW-0521">NADP</keyword>
<dbReference type="Proteomes" id="UP000694865">
    <property type="component" value="Unplaced"/>
</dbReference>
<keyword evidence="6" id="KW-0520">NAD</keyword>
<accession>A0ABM0MHX1</accession>
<dbReference type="PANTHER" id="PTHR46091:SF3">
    <property type="entry name" value="AMINE OXIDASE DOMAIN-CONTAINING PROTEIN"/>
    <property type="match status" value="1"/>
</dbReference>
<comment type="similarity">
    <text evidence="1">Belongs to the carotenoid/retinoid oxidoreductase family. CrtISO subfamily.</text>
</comment>
<evidence type="ECO:0000313" key="8">
    <source>
        <dbReference type="RefSeq" id="XP_006819612.1"/>
    </source>
</evidence>
<evidence type="ECO:0000256" key="4">
    <source>
        <dbReference type="ARBA" id="ARBA00022827"/>
    </source>
</evidence>
<protein>
    <submittedName>
        <fullName evidence="8">All-trans-retinol 13,14-reductase-like</fullName>
    </submittedName>
</protein>
<gene>
    <name evidence="8" type="primary">LOC100379022</name>
</gene>
<keyword evidence="7" id="KW-1185">Reference proteome</keyword>
<dbReference type="Gene3D" id="3.50.50.60">
    <property type="entry name" value="FAD/NAD(P)-binding domain"/>
    <property type="match status" value="1"/>
</dbReference>